<dbReference type="EMBL" id="MCGN01000002">
    <property type="protein sequence ID" value="ORZ00177.1"/>
    <property type="molecule type" value="Genomic_DNA"/>
</dbReference>
<feature type="domain" description="Acyl-CoA oxidase/dehydrogenase middle" evidence="16">
    <location>
        <begin position="149"/>
        <end position="244"/>
    </location>
</feature>
<dbReference type="Pfam" id="PF00441">
    <property type="entry name" value="Acyl-CoA_dh_1"/>
    <property type="match status" value="1"/>
</dbReference>
<evidence type="ECO:0000256" key="4">
    <source>
        <dbReference type="ARBA" id="ARBA00009347"/>
    </source>
</evidence>
<evidence type="ECO:0000256" key="7">
    <source>
        <dbReference type="ARBA" id="ARBA00022630"/>
    </source>
</evidence>
<feature type="domain" description="Acyl-CoA dehydrogenase/oxidase C-terminal" evidence="15">
    <location>
        <begin position="256"/>
        <end position="404"/>
    </location>
</feature>
<dbReference type="InterPro" id="IPR050741">
    <property type="entry name" value="Acyl-CoA_dehydrogenase"/>
</dbReference>
<evidence type="ECO:0000256" key="1">
    <source>
        <dbReference type="ARBA" id="ARBA00001974"/>
    </source>
</evidence>
<keyword evidence="12" id="KW-0443">Lipid metabolism</keyword>
<dbReference type="Pfam" id="PF02770">
    <property type="entry name" value="Acyl-CoA_dh_M"/>
    <property type="match status" value="1"/>
</dbReference>
<dbReference type="Proteomes" id="UP000242180">
    <property type="component" value="Unassembled WGS sequence"/>
</dbReference>
<dbReference type="PROSITE" id="PS00072">
    <property type="entry name" value="ACYL_COA_DH_1"/>
    <property type="match status" value="1"/>
</dbReference>
<dbReference type="InterPro" id="IPR046373">
    <property type="entry name" value="Acyl-CoA_Oxase/DH_mid-dom_sf"/>
</dbReference>
<keyword evidence="8 14" id="KW-0274">FAD</keyword>
<evidence type="ECO:0000313" key="18">
    <source>
        <dbReference type="EMBL" id="ORZ00177.1"/>
    </source>
</evidence>
<dbReference type="GO" id="GO:0005759">
    <property type="term" value="C:mitochondrial matrix"/>
    <property type="evidence" value="ECO:0007669"/>
    <property type="project" value="UniProtKB-SubCell"/>
</dbReference>
<dbReference type="FunFam" id="1.10.540.10:FF:000010">
    <property type="entry name" value="Medium-chain specific acyl-CoA dehydrogenase, mitochondrial"/>
    <property type="match status" value="1"/>
</dbReference>
<dbReference type="Pfam" id="PF02771">
    <property type="entry name" value="Acyl-CoA_dh_N"/>
    <property type="match status" value="1"/>
</dbReference>
<evidence type="ECO:0000313" key="19">
    <source>
        <dbReference type="Proteomes" id="UP000242180"/>
    </source>
</evidence>
<dbReference type="FunFam" id="2.40.110.10:FF:000007">
    <property type="entry name" value="Medium-chain specific acyl-CoA dehydrogenase, mitochondrial"/>
    <property type="match status" value="1"/>
</dbReference>
<evidence type="ECO:0000256" key="13">
    <source>
        <dbReference type="ARBA" id="ARBA00023128"/>
    </source>
</evidence>
<dbReference type="InterPro" id="IPR009075">
    <property type="entry name" value="AcylCo_DH/oxidase_C"/>
</dbReference>
<evidence type="ECO:0000256" key="10">
    <source>
        <dbReference type="ARBA" id="ARBA00022946"/>
    </source>
</evidence>
<feature type="domain" description="Acyl-CoA dehydrogenase/oxidase N-terminal" evidence="17">
    <location>
        <begin position="33"/>
        <end position="142"/>
    </location>
</feature>
<dbReference type="EC" id="1.3.8.7" evidence="5"/>
<comment type="cofactor">
    <cofactor evidence="1 14">
        <name>FAD</name>
        <dbReference type="ChEBI" id="CHEBI:57692"/>
    </cofactor>
</comment>
<dbReference type="InterPro" id="IPR006091">
    <property type="entry name" value="Acyl-CoA_Oxase/DH_mid-dom"/>
</dbReference>
<dbReference type="InterPro" id="IPR006089">
    <property type="entry name" value="Acyl-CoA_DH_CS"/>
</dbReference>
<dbReference type="InterPro" id="IPR009100">
    <property type="entry name" value="AcylCoA_DH/oxidase_NM_dom_sf"/>
</dbReference>
<evidence type="ECO:0000259" key="17">
    <source>
        <dbReference type="Pfam" id="PF02771"/>
    </source>
</evidence>
<organism evidence="18 19">
    <name type="scientific">Syncephalastrum racemosum</name>
    <name type="common">Filamentous fungus</name>
    <dbReference type="NCBI Taxonomy" id="13706"/>
    <lineage>
        <taxon>Eukaryota</taxon>
        <taxon>Fungi</taxon>
        <taxon>Fungi incertae sedis</taxon>
        <taxon>Mucoromycota</taxon>
        <taxon>Mucoromycotina</taxon>
        <taxon>Mucoromycetes</taxon>
        <taxon>Mucorales</taxon>
        <taxon>Syncephalastraceae</taxon>
        <taxon>Syncephalastrum</taxon>
    </lineage>
</organism>
<dbReference type="InParanoid" id="A0A1X2HLF0"/>
<dbReference type="GO" id="GO:0051793">
    <property type="term" value="P:medium-chain fatty acid catabolic process"/>
    <property type="evidence" value="ECO:0007669"/>
    <property type="project" value="TreeGrafter"/>
</dbReference>
<evidence type="ECO:0000256" key="12">
    <source>
        <dbReference type="ARBA" id="ARBA00023098"/>
    </source>
</evidence>
<proteinExistence type="inferred from homology"/>
<dbReference type="Gene3D" id="1.10.540.10">
    <property type="entry name" value="Acyl-CoA dehydrogenase/oxidase, N-terminal domain"/>
    <property type="match status" value="1"/>
</dbReference>
<dbReference type="FunFam" id="1.20.140.10:FF:000011">
    <property type="entry name" value="Medium-chain specific acyl-CoA dehydrogenase, mitochondrial"/>
    <property type="match status" value="1"/>
</dbReference>
<evidence type="ECO:0000256" key="9">
    <source>
        <dbReference type="ARBA" id="ARBA00022832"/>
    </source>
</evidence>
<keyword evidence="11 14" id="KW-0560">Oxidoreductase</keyword>
<dbReference type="PANTHER" id="PTHR48083">
    <property type="entry name" value="MEDIUM-CHAIN SPECIFIC ACYL-COA DEHYDROGENASE, MITOCHONDRIAL-RELATED"/>
    <property type="match status" value="1"/>
</dbReference>
<dbReference type="AlphaFoldDB" id="A0A1X2HLF0"/>
<reference evidence="18 19" key="1">
    <citation type="submission" date="2016-07" db="EMBL/GenBank/DDBJ databases">
        <title>Pervasive Adenine N6-methylation of Active Genes in Fungi.</title>
        <authorList>
            <consortium name="DOE Joint Genome Institute"/>
            <person name="Mondo S.J."/>
            <person name="Dannebaum R.O."/>
            <person name="Kuo R.C."/>
            <person name="Labutti K."/>
            <person name="Haridas S."/>
            <person name="Kuo A."/>
            <person name="Salamov A."/>
            <person name="Ahrendt S.R."/>
            <person name="Lipzen A."/>
            <person name="Sullivan W."/>
            <person name="Andreopoulos W.B."/>
            <person name="Clum A."/>
            <person name="Lindquist E."/>
            <person name="Daum C."/>
            <person name="Ramamoorthy G.K."/>
            <person name="Gryganskyi A."/>
            <person name="Culley D."/>
            <person name="Magnuson J.K."/>
            <person name="James T.Y."/>
            <person name="O'Malley M.A."/>
            <person name="Stajich J.E."/>
            <person name="Spatafora J.W."/>
            <person name="Visel A."/>
            <person name="Grigoriev I.V."/>
        </authorList>
    </citation>
    <scope>NUCLEOTIDE SEQUENCE [LARGE SCALE GENOMIC DNA]</scope>
    <source>
        <strain evidence="18 19">NRRL 2496</strain>
    </source>
</reference>
<dbReference type="OrthoDB" id="9988775at2759"/>
<evidence type="ECO:0000256" key="3">
    <source>
        <dbReference type="ARBA" id="ARBA00005198"/>
    </source>
</evidence>
<keyword evidence="7 14" id="KW-0285">Flavoprotein</keyword>
<evidence type="ECO:0000256" key="2">
    <source>
        <dbReference type="ARBA" id="ARBA00004305"/>
    </source>
</evidence>
<comment type="subcellular location">
    <subcellularLocation>
        <location evidence="2">Mitochondrion matrix</location>
    </subcellularLocation>
</comment>
<keyword evidence="10" id="KW-0809">Transit peptide</keyword>
<evidence type="ECO:0000256" key="5">
    <source>
        <dbReference type="ARBA" id="ARBA00012033"/>
    </source>
</evidence>
<evidence type="ECO:0000259" key="16">
    <source>
        <dbReference type="Pfam" id="PF02770"/>
    </source>
</evidence>
<evidence type="ECO:0000256" key="14">
    <source>
        <dbReference type="RuleBase" id="RU362125"/>
    </source>
</evidence>
<protein>
    <recommendedName>
        <fullName evidence="6">Medium-chain specific acyl-CoA dehydrogenase, mitochondrial</fullName>
        <ecNumber evidence="5">1.3.8.7</ecNumber>
    </recommendedName>
</protein>
<dbReference type="OMA" id="NYDKMGV"/>
<dbReference type="GO" id="GO:0050660">
    <property type="term" value="F:flavin adenine dinucleotide binding"/>
    <property type="evidence" value="ECO:0007669"/>
    <property type="project" value="InterPro"/>
</dbReference>
<sequence length="418" mass="45407">MLRHVATSLIRRRTFATSAPVAQEASAMCFALTEEQKSIQDLARKFARDEIIPVAAEHDVTGKYPFEIIKKAWELGLVNTHIEAKYNGMDLGVLDSAIISEELAYGCTGIQTAIEANNLAEAPLVVAGNDAQKKKYLGRMTEEPLVASYGVTEPGAGSDVAGLKTSAVKKGDKWVLNGQKMWITNAGHANWFFVLARTEQDVPTSKAFTGFIVDGDTPGIQRGRKEINMGQRASDTRGVTFEDVVVPEENVLGKPGEGFKIAMNAFDITRPLVAAGAVGLARRAMEEATKYSLERKTMGTHIFNHQAVAFMLADMAIGTESARMMVYRAAYMRDQGQRNTWYASIAKALASEVANKSAADAVQIFGGNGFNTEYPVEKLMRDAKIFQIYEGTSQIQRLIISRGLADMAKSGASAFGGL</sequence>
<dbReference type="PANTHER" id="PTHR48083:SF2">
    <property type="entry name" value="MEDIUM-CHAIN SPECIFIC ACYL-COA DEHYDROGENASE, MITOCHONDRIAL"/>
    <property type="match status" value="1"/>
</dbReference>
<accession>A0A1X2HLF0</accession>
<evidence type="ECO:0000256" key="6">
    <source>
        <dbReference type="ARBA" id="ARBA00019125"/>
    </source>
</evidence>
<dbReference type="InterPro" id="IPR037069">
    <property type="entry name" value="AcylCoA_DH/ox_N_sf"/>
</dbReference>
<dbReference type="PROSITE" id="PS00073">
    <property type="entry name" value="ACYL_COA_DH_2"/>
    <property type="match status" value="1"/>
</dbReference>
<dbReference type="GO" id="GO:0070991">
    <property type="term" value="F:medium-chain fatty acyl-CoA dehydrogenase activity"/>
    <property type="evidence" value="ECO:0007669"/>
    <property type="project" value="UniProtKB-EC"/>
</dbReference>
<dbReference type="PIRSF" id="PIRSF016578">
    <property type="entry name" value="HsaA"/>
    <property type="match status" value="1"/>
</dbReference>
<keyword evidence="13" id="KW-0496">Mitochondrion</keyword>
<evidence type="ECO:0000256" key="8">
    <source>
        <dbReference type="ARBA" id="ARBA00022827"/>
    </source>
</evidence>
<dbReference type="STRING" id="13706.A0A1X2HLF0"/>
<comment type="similarity">
    <text evidence="4 14">Belongs to the acyl-CoA dehydrogenase family.</text>
</comment>
<dbReference type="Gene3D" id="2.40.110.10">
    <property type="entry name" value="Butyryl-CoA Dehydrogenase, subunit A, domain 2"/>
    <property type="match status" value="1"/>
</dbReference>
<keyword evidence="19" id="KW-1185">Reference proteome</keyword>
<evidence type="ECO:0000259" key="15">
    <source>
        <dbReference type="Pfam" id="PF00441"/>
    </source>
</evidence>
<dbReference type="InterPro" id="IPR013786">
    <property type="entry name" value="AcylCoA_DH/ox_N"/>
</dbReference>
<dbReference type="SUPFAM" id="SSF47203">
    <property type="entry name" value="Acyl-CoA dehydrogenase C-terminal domain-like"/>
    <property type="match status" value="1"/>
</dbReference>
<dbReference type="InterPro" id="IPR036250">
    <property type="entry name" value="AcylCo_DH-like_C"/>
</dbReference>
<gene>
    <name evidence="18" type="ORF">BCR43DRAFT_521254</name>
</gene>
<name>A0A1X2HLF0_SYNRA</name>
<evidence type="ECO:0000256" key="11">
    <source>
        <dbReference type="ARBA" id="ARBA00023002"/>
    </source>
</evidence>
<dbReference type="Gene3D" id="1.20.140.10">
    <property type="entry name" value="Butyryl-CoA Dehydrogenase, subunit A, domain 3"/>
    <property type="match status" value="1"/>
</dbReference>
<comment type="pathway">
    <text evidence="3">Lipid metabolism; mitochondrial fatty acid beta-oxidation.</text>
</comment>
<dbReference type="SUPFAM" id="SSF56645">
    <property type="entry name" value="Acyl-CoA dehydrogenase NM domain-like"/>
    <property type="match status" value="1"/>
</dbReference>
<comment type="caution">
    <text evidence="18">The sequence shown here is derived from an EMBL/GenBank/DDBJ whole genome shotgun (WGS) entry which is preliminary data.</text>
</comment>
<keyword evidence="9" id="KW-0276">Fatty acid metabolism</keyword>